<organism evidence="1 2">
    <name type="scientific">Petrolisthes manimaculis</name>
    <dbReference type="NCBI Taxonomy" id="1843537"/>
    <lineage>
        <taxon>Eukaryota</taxon>
        <taxon>Metazoa</taxon>
        <taxon>Ecdysozoa</taxon>
        <taxon>Arthropoda</taxon>
        <taxon>Crustacea</taxon>
        <taxon>Multicrustacea</taxon>
        <taxon>Malacostraca</taxon>
        <taxon>Eumalacostraca</taxon>
        <taxon>Eucarida</taxon>
        <taxon>Decapoda</taxon>
        <taxon>Pleocyemata</taxon>
        <taxon>Anomura</taxon>
        <taxon>Galatheoidea</taxon>
        <taxon>Porcellanidae</taxon>
        <taxon>Petrolisthes</taxon>
    </lineage>
</organism>
<proteinExistence type="predicted"/>
<accession>A0AAE1UQ77</accession>
<comment type="caution">
    <text evidence="1">The sequence shown here is derived from an EMBL/GenBank/DDBJ whole genome shotgun (WGS) entry which is preliminary data.</text>
</comment>
<gene>
    <name evidence="1" type="ORF">Pmani_000555</name>
</gene>
<evidence type="ECO:0000313" key="2">
    <source>
        <dbReference type="Proteomes" id="UP001292094"/>
    </source>
</evidence>
<reference evidence="1" key="1">
    <citation type="submission" date="2023-11" db="EMBL/GenBank/DDBJ databases">
        <title>Genome assemblies of two species of porcelain crab, Petrolisthes cinctipes and Petrolisthes manimaculis (Anomura: Porcellanidae).</title>
        <authorList>
            <person name="Angst P."/>
        </authorList>
    </citation>
    <scope>NUCLEOTIDE SEQUENCE</scope>
    <source>
        <strain evidence="1">PB745_02</strain>
        <tissue evidence="1">Gill</tissue>
    </source>
</reference>
<dbReference type="EMBL" id="JAWZYT010000037">
    <property type="protein sequence ID" value="KAK4329076.1"/>
    <property type="molecule type" value="Genomic_DNA"/>
</dbReference>
<protein>
    <submittedName>
        <fullName evidence="1">Uncharacterized protein</fullName>
    </submittedName>
</protein>
<keyword evidence="2" id="KW-1185">Reference proteome</keyword>
<sequence>MSIHTTGLQVPPPPPQCPSFIPLGFRSQHHINVHFHTTGLHNHITTPCYDPSHITTPYFFTIHTTTVTIHTCNMTTVHSHFTNLPRGLLVDDTCTFDIS</sequence>
<dbReference type="Proteomes" id="UP001292094">
    <property type="component" value="Unassembled WGS sequence"/>
</dbReference>
<dbReference type="AlphaFoldDB" id="A0AAE1UQ77"/>
<evidence type="ECO:0000313" key="1">
    <source>
        <dbReference type="EMBL" id="KAK4329076.1"/>
    </source>
</evidence>
<name>A0AAE1UQ77_9EUCA</name>